<protein>
    <submittedName>
        <fullName evidence="1">Uncharacterized protein</fullName>
    </submittedName>
</protein>
<comment type="caution">
    <text evidence="1">The sequence shown here is derived from an EMBL/GenBank/DDBJ whole genome shotgun (WGS) entry which is preliminary data.</text>
</comment>
<accession>A0A3S5CG31</accession>
<dbReference type="Proteomes" id="UP000784294">
    <property type="component" value="Unassembled WGS sequence"/>
</dbReference>
<evidence type="ECO:0000313" key="2">
    <source>
        <dbReference type="Proteomes" id="UP000784294"/>
    </source>
</evidence>
<name>A0A3S5CG31_9PLAT</name>
<dbReference type="AlphaFoldDB" id="A0A3S5CG31"/>
<sequence length="118" mass="13441">MNVVHSVETCGKTTATGTGVKGSLWADAVAAQIYQAWLDYTDRLSEEWAAETERLARQQVLAEQEAAYAESLRLDRLKVRHPLVLRTSFSFQNPFLFCFVNDFPSTMSIEIMRIRLLL</sequence>
<dbReference type="OrthoDB" id="1920064at2759"/>
<proteinExistence type="predicted"/>
<keyword evidence="2" id="KW-1185">Reference proteome</keyword>
<evidence type="ECO:0000313" key="1">
    <source>
        <dbReference type="EMBL" id="VEL18283.1"/>
    </source>
</evidence>
<reference evidence="1" key="1">
    <citation type="submission" date="2018-11" db="EMBL/GenBank/DDBJ databases">
        <authorList>
            <consortium name="Pathogen Informatics"/>
        </authorList>
    </citation>
    <scope>NUCLEOTIDE SEQUENCE</scope>
</reference>
<gene>
    <name evidence="1" type="ORF">PXEA_LOCUS11723</name>
</gene>
<dbReference type="EMBL" id="CAAALY010036320">
    <property type="protein sequence ID" value="VEL18283.1"/>
    <property type="molecule type" value="Genomic_DNA"/>
</dbReference>
<organism evidence="1 2">
    <name type="scientific">Protopolystoma xenopodis</name>
    <dbReference type="NCBI Taxonomy" id="117903"/>
    <lineage>
        <taxon>Eukaryota</taxon>
        <taxon>Metazoa</taxon>
        <taxon>Spiralia</taxon>
        <taxon>Lophotrochozoa</taxon>
        <taxon>Platyhelminthes</taxon>
        <taxon>Monogenea</taxon>
        <taxon>Polyopisthocotylea</taxon>
        <taxon>Polystomatidea</taxon>
        <taxon>Polystomatidae</taxon>
        <taxon>Protopolystoma</taxon>
    </lineage>
</organism>